<comment type="similarity">
    <text evidence="1 7">Belongs to the Lgt family.</text>
</comment>
<dbReference type="PROSITE" id="PS01311">
    <property type="entry name" value="LGT"/>
    <property type="match status" value="1"/>
</dbReference>
<dbReference type="OrthoDB" id="871140at2"/>
<comment type="caution">
    <text evidence="8">The sequence shown here is derived from an EMBL/GenBank/DDBJ whole genome shotgun (WGS) entry which is preliminary data.</text>
</comment>
<feature type="transmembrane region" description="Helical" evidence="7">
    <location>
        <begin position="192"/>
        <end position="209"/>
    </location>
</feature>
<accession>A0A437S7R3</accession>
<keyword evidence="8" id="KW-0449">Lipoprotein</keyword>
<evidence type="ECO:0000256" key="3">
    <source>
        <dbReference type="ARBA" id="ARBA00022679"/>
    </source>
</evidence>
<proteinExistence type="inferred from homology"/>
<feature type="transmembrane region" description="Helical" evidence="7">
    <location>
        <begin position="46"/>
        <end position="69"/>
    </location>
</feature>
<dbReference type="AlphaFoldDB" id="A0A437S7R3"/>
<dbReference type="UniPathway" id="UPA00664"/>
<protein>
    <recommendedName>
        <fullName evidence="7">Phosphatidylglycerol--prolipoprotein diacylglyceryl transferase</fullName>
        <ecNumber evidence="7">2.5.1.145</ecNumber>
    </recommendedName>
</protein>
<evidence type="ECO:0000256" key="2">
    <source>
        <dbReference type="ARBA" id="ARBA00022475"/>
    </source>
</evidence>
<sequence length="249" mass="28217">MNINPIAFTIFNIDVHWYGILIAIGAFLAIYFAGKLAKREGLYNDVMIDFAFFAVIFGVIGARLYYVIFNWDYYSKYPAQIFNTRNGGLAIYGGIIAGIIVGYIFSKVKKIDFFTLADCVIPGVSLAQGIGRWGNFINVEAYGRPTDLPWAITVNGQKVHPTFLYESILDIGIFLLLYFYLSKHKKFNGQLFMTYFILYGLGRFLIEGLRTDSLYLGPIRVSQLVSLIILAIGLAAYIYFYKKEGKINK</sequence>
<dbReference type="GO" id="GO:0042158">
    <property type="term" value="P:lipoprotein biosynthetic process"/>
    <property type="evidence" value="ECO:0007669"/>
    <property type="project" value="UniProtKB-UniRule"/>
</dbReference>
<dbReference type="RefSeq" id="WP_127724270.1">
    <property type="nucleotide sequence ID" value="NZ_RLIH01000005.1"/>
</dbReference>
<feature type="transmembrane region" description="Helical" evidence="7">
    <location>
        <begin position="15"/>
        <end position="34"/>
    </location>
</feature>
<evidence type="ECO:0000313" key="9">
    <source>
        <dbReference type="Proteomes" id="UP000288812"/>
    </source>
</evidence>
<evidence type="ECO:0000313" key="8">
    <source>
        <dbReference type="EMBL" id="RVU54887.1"/>
    </source>
</evidence>
<feature type="transmembrane region" description="Helical" evidence="7">
    <location>
        <begin position="221"/>
        <end position="240"/>
    </location>
</feature>
<evidence type="ECO:0000256" key="5">
    <source>
        <dbReference type="ARBA" id="ARBA00022989"/>
    </source>
</evidence>
<keyword evidence="5 7" id="KW-1133">Transmembrane helix</keyword>
<dbReference type="PANTHER" id="PTHR30589">
    <property type="entry name" value="PROLIPOPROTEIN DIACYLGLYCERYL TRANSFERASE"/>
    <property type="match status" value="1"/>
</dbReference>
<dbReference type="HAMAP" id="MF_01147">
    <property type="entry name" value="Lgt"/>
    <property type="match status" value="1"/>
</dbReference>
<keyword evidence="6 7" id="KW-0472">Membrane</keyword>
<keyword evidence="3 7" id="KW-0808">Transferase</keyword>
<evidence type="ECO:0000256" key="1">
    <source>
        <dbReference type="ARBA" id="ARBA00007150"/>
    </source>
</evidence>
<evidence type="ECO:0000256" key="7">
    <source>
        <dbReference type="HAMAP-Rule" id="MF_01147"/>
    </source>
</evidence>
<organism evidence="8 9">
    <name type="scientific">Anaerosphaera multitolerans</name>
    <dbReference type="NCBI Taxonomy" id="2487351"/>
    <lineage>
        <taxon>Bacteria</taxon>
        <taxon>Bacillati</taxon>
        <taxon>Bacillota</taxon>
        <taxon>Tissierellia</taxon>
        <taxon>Tissierellales</taxon>
        <taxon>Peptoniphilaceae</taxon>
        <taxon>Anaerosphaera</taxon>
    </lineage>
</organism>
<keyword evidence="9" id="KW-1185">Reference proteome</keyword>
<gene>
    <name evidence="7" type="primary">lgt</name>
    <name evidence="8" type="ORF">EF514_04695</name>
</gene>
<dbReference type="Proteomes" id="UP000288812">
    <property type="component" value="Unassembled WGS sequence"/>
</dbReference>
<dbReference type="GO" id="GO:0005886">
    <property type="term" value="C:plasma membrane"/>
    <property type="evidence" value="ECO:0007669"/>
    <property type="project" value="UniProtKB-SubCell"/>
</dbReference>
<dbReference type="NCBIfam" id="TIGR00544">
    <property type="entry name" value="lgt"/>
    <property type="match status" value="1"/>
</dbReference>
<keyword evidence="8" id="KW-0328">Glycosyltransferase</keyword>
<keyword evidence="4 7" id="KW-0812">Transmembrane</keyword>
<dbReference type="Pfam" id="PF01790">
    <property type="entry name" value="LGT"/>
    <property type="match status" value="1"/>
</dbReference>
<comment type="function">
    <text evidence="7">Catalyzes the transfer of the diacylglyceryl group from phosphatidylglycerol to the sulfhydryl group of the N-terminal cysteine of a prolipoprotein, the first step in the formation of mature lipoproteins.</text>
</comment>
<dbReference type="PANTHER" id="PTHR30589:SF0">
    <property type="entry name" value="PHOSPHATIDYLGLYCEROL--PROLIPOPROTEIN DIACYLGLYCERYL TRANSFERASE"/>
    <property type="match status" value="1"/>
</dbReference>
<name>A0A437S7R3_9FIRM</name>
<feature type="transmembrane region" description="Helical" evidence="7">
    <location>
        <begin position="89"/>
        <end position="106"/>
    </location>
</feature>
<evidence type="ECO:0000256" key="4">
    <source>
        <dbReference type="ARBA" id="ARBA00022692"/>
    </source>
</evidence>
<evidence type="ECO:0000256" key="6">
    <source>
        <dbReference type="ARBA" id="ARBA00023136"/>
    </source>
</evidence>
<dbReference type="InterPro" id="IPR001640">
    <property type="entry name" value="Lgt"/>
</dbReference>
<comment type="pathway">
    <text evidence="7">Protein modification; lipoprotein biosynthesis (diacylglyceryl transfer).</text>
</comment>
<dbReference type="EMBL" id="RLIH01000005">
    <property type="protein sequence ID" value="RVU54887.1"/>
    <property type="molecule type" value="Genomic_DNA"/>
</dbReference>
<comment type="catalytic activity">
    <reaction evidence="7">
        <text>L-cysteinyl-[prolipoprotein] + a 1,2-diacyl-sn-glycero-3-phospho-(1'-sn-glycerol) = an S-1,2-diacyl-sn-glyceryl-L-cysteinyl-[prolipoprotein] + sn-glycerol 1-phosphate + H(+)</text>
        <dbReference type="Rhea" id="RHEA:56712"/>
        <dbReference type="Rhea" id="RHEA-COMP:14679"/>
        <dbReference type="Rhea" id="RHEA-COMP:14680"/>
        <dbReference type="ChEBI" id="CHEBI:15378"/>
        <dbReference type="ChEBI" id="CHEBI:29950"/>
        <dbReference type="ChEBI" id="CHEBI:57685"/>
        <dbReference type="ChEBI" id="CHEBI:64716"/>
        <dbReference type="ChEBI" id="CHEBI:140658"/>
        <dbReference type="EC" id="2.5.1.145"/>
    </reaction>
</comment>
<feature type="transmembrane region" description="Helical" evidence="7">
    <location>
        <begin position="113"/>
        <end position="131"/>
    </location>
</feature>
<feature type="binding site" evidence="7">
    <location>
        <position position="132"/>
    </location>
    <ligand>
        <name>a 1,2-diacyl-sn-glycero-3-phospho-(1'-sn-glycerol)</name>
        <dbReference type="ChEBI" id="CHEBI:64716"/>
    </ligand>
</feature>
<feature type="transmembrane region" description="Helical" evidence="7">
    <location>
        <begin position="163"/>
        <end position="180"/>
    </location>
</feature>
<dbReference type="GO" id="GO:0008961">
    <property type="term" value="F:phosphatidylglycerol-prolipoprotein diacylglyceryl transferase activity"/>
    <property type="evidence" value="ECO:0007669"/>
    <property type="project" value="UniProtKB-UniRule"/>
</dbReference>
<comment type="subcellular location">
    <subcellularLocation>
        <location evidence="7">Cell membrane</location>
        <topology evidence="7">Multi-pass membrane protein</topology>
    </subcellularLocation>
</comment>
<dbReference type="EC" id="2.5.1.145" evidence="7"/>
<keyword evidence="2 7" id="KW-1003">Cell membrane</keyword>
<reference evidence="8 9" key="1">
    <citation type="submission" date="2018-11" db="EMBL/GenBank/DDBJ databases">
        <title>Genome sequencing and assembly of Anaerosphaera sp. nov., GS7-6-2.</title>
        <authorList>
            <person name="Rettenmaier R."/>
            <person name="Liebl W."/>
            <person name="Zverlov V."/>
        </authorList>
    </citation>
    <scope>NUCLEOTIDE SEQUENCE [LARGE SCALE GENOMIC DNA]</scope>
    <source>
        <strain evidence="8 9">GS7-6-2</strain>
    </source>
</reference>